<proteinExistence type="predicted"/>
<protein>
    <recommendedName>
        <fullName evidence="4">Helix-turn-helix domain-containing protein</fullName>
    </recommendedName>
</protein>
<keyword evidence="3" id="KW-1185">Reference proteome</keyword>
<reference evidence="3" key="1">
    <citation type="submission" date="2019-09" db="EMBL/GenBank/DDBJ databases">
        <title>Isolation and complete genome sequencing of Methylocystis species.</title>
        <authorList>
            <person name="Rumah B.L."/>
            <person name="Stead C.E."/>
            <person name="Stevens B.C."/>
            <person name="Minton N.P."/>
            <person name="Grosse-Honebrink A."/>
            <person name="Zhang Y."/>
        </authorList>
    </citation>
    <scope>NUCLEOTIDE SEQUENCE [LARGE SCALE GENOMIC DNA]</scope>
    <source>
        <strain evidence="3">BRCS1</strain>
    </source>
</reference>
<feature type="compositionally biased region" description="Basic and acidic residues" evidence="1">
    <location>
        <begin position="125"/>
        <end position="135"/>
    </location>
</feature>
<sequence>MRAKSVPPCDEKITQAKLLYDSGVTPIGEILELLGLSVGQFRRFREHHGWPLRASACAPKKPQEAALAVKRPRDAGRLIARLEDAVEQEFARAEAALAKHAPKTIEASARTLASLVKTLAELKRMRRESEDKKNDADDDSDQSVGDASEGGGDAPPRELAELRAELARRLERLRGAGPTE</sequence>
<evidence type="ECO:0000313" key="2">
    <source>
        <dbReference type="EMBL" id="QGM93543.1"/>
    </source>
</evidence>
<organism evidence="2 3">
    <name type="scientific">Methylocystis rosea</name>
    <dbReference type="NCBI Taxonomy" id="173366"/>
    <lineage>
        <taxon>Bacteria</taxon>
        <taxon>Pseudomonadati</taxon>
        <taxon>Pseudomonadota</taxon>
        <taxon>Alphaproteobacteria</taxon>
        <taxon>Hyphomicrobiales</taxon>
        <taxon>Methylocystaceae</taxon>
        <taxon>Methylocystis</taxon>
    </lineage>
</organism>
<evidence type="ECO:0000256" key="1">
    <source>
        <dbReference type="SAM" id="MobiDB-lite"/>
    </source>
</evidence>
<dbReference type="EMBL" id="CP044328">
    <property type="protein sequence ID" value="QGM93543.1"/>
    <property type="molecule type" value="Genomic_DNA"/>
</dbReference>
<gene>
    <name evidence="2" type="ORF">F7D13_05610</name>
</gene>
<accession>A0ABX6EHW2</accession>
<dbReference type="RefSeq" id="WP_154451333.1">
    <property type="nucleotide sequence ID" value="NZ_CP044328.1"/>
</dbReference>
<feature type="region of interest" description="Disordered" evidence="1">
    <location>
        <begin position="125"/>
        <end position="161"/>
    </location>
</feature>
<evidence type="ECO:0008006" key="4">
    <source>
        <dbReference type="Google" id="ProtNLM"/>
    </source>
</evidence>
<reference evidence="2 3" key="2">
    <citation type="journal article" date="2021" name="AMB Express">
        <title>Isolation and characterisation of Methylocystis spp. for poly-3-hydroxybutyrate production using waste methane feedstocks.</title>
        <authorList>
            <person name="Rumah B.L."/>
            <person name="Stead C.E."/>
            <person name="Claxton Stevens B.H."/>
            <person name="Minton N.P."/>
            <person name="Grosse-Honebrink A."/>
            <person name="Zhang Y."/>
        </authorList>
    </citation>
    <scope>NUCLEOTIDE SEQUENCE [LARGE SCALE GENOMIC DNA]</scope>
    <source>
        <strain evidence="2 3">BRCS1</strain>
    </source>
</reference>
<dbReference type="Proteomes" id="UP000424673">
    <property type="component" value="Chromosome"/>
</dbReference>
<name>A0ABX6EHW2_9HYPH</name>
<evidence type="ECO:0000313" key="3">
    <source>
        <dbReference type="Proteomes" id="UP000424673"/>
    </source>
</evidence>